<evidence type="ECO:0008006" key="5">
    <source>
        <dbReference type="Google" id="ProtNLM"/>
    </source>
</evidence>
<accession>A0ABD2X098</accession>
<dbReference type="Proteomes" id="UP001627154">
    <property type="component" value="Unassembled WGS sequence"/>
</dbReference>
<name>A0ABD2X098_9HYME</name>
<gene>
    <name evidence="3" type="ORF">TKK_008380</name>
</gene>
<keyword evidence="1" id="KW-0175">Coiled coil</keyword>
<dbReference type="AlphaFoldDB" id="A0ABD2X098"/>
<protein>
    <recommendedName>
        <fullName evidence="5">BEN domain-containing protein</fullName>
    </recommendedName>
</protein>
<proteinExistence type="predicted"/>
<reference evidence="3 4" key="1">
    <citation type="journal article" date="2024" name="bioRxiv">
        <title>A reference genome for Trichogramma kaykai: A tiny desert-dwelling parasitoid wasp with competing sex-ratio distorters.</title>
        <authorList>
            <person name="Culotta J."/>
            <person name="Lindsey A.R."/>
        </authorList>
    </citation>
    <scope>NUCLEOTIDE SEQUENCE [LARGE SCALE GENOMIC DNA]</scope>
    <source>
        <strain evidence="3 4">KSX58</strain>
    </source>
</reference>
<evidence type="ECO:0000256" key="2">
    <source>
        <dbReference type="SAM" id="MobiDB-lite"/>
    </source>
</evidence>
<comment type="caution">
    <text evidence="3">The sequence shown here is derived from an EMBL/GenBank/DDBJ whole genome shotgun (WGS) entry which is preliminary data.</text>
</comment>
<dbReference type="Gene3D" id="1.10.10.2590">
    <property type="entry name" value="BEN domain"/>
    <property type="match status" value="1"/>
</dbReference>
<keyword evidence="4" id="KW-1185">Reference proteome</keyword>
<organism evidence="3 4">
    <name type="scientific">Trichogramma kaykai</name>
    <dbReference type="NCBI Taxonomy" id="54128"/>
    <lineage>
        <taxon>Eukaryota</taxon>
        <taxon>Metazoa</taxon>
        <taxon>Ecdysozoa</taxon>
        <taxon>Arthropoda</taxon>
        <taxon>Hexapoda</taxon>
        <taxon>Insecta</taxon>
        <taxon>Pterygota</taxon>
        <taxon>Neoptera</taxon>
        <taxon>Endopterygota</taxon>
        <taxon>Hymenoptera</taxon>
        <taxon>Apocrita</taxon>
        <taxon>Proctotrupomorpha</taxon>
        <taxon>Chalcidoidea</taxon>
        <taxon>Trichogrammatidae</taxon>
        <taxon>Trichogramma</taxon>
    </lineage>
</organism>
<sequence>MLQKTTKRKKNLQKNLERSIIKEKKLTNMKTFYNDEDSENEDIFNCAVPNKSKVVELSNKHISERSIQLPTTKRANNSKLDQCSRAITYESPENNSGNDLGKNAFHVNRTSNQSLYSSRPMSPSLNSNSPPMSSSFNANNGDNSFNFDENLVNSVQRLQNSTTNIRPDGMIWKKTITKKDKTREVEMVHLGRGVSIPLQNLNIVKTTSTTRSLFVKNFARAMYGREKLANRCLKESQKNMKVTTRASPRKLLTPKKMNVIKDCFRLFLTNVKPSLLQGKDLEVVLCKEPCLKILIKI</sequence>
<feature type="compositionally biased region" description="Low complexity" evidence="2">
    <location>
        <begin position="117"/>
        <end position="140"/>
    </location>
</feature>
<evidence type="ECO:0000313" key="3">
    <source>
        <dbReference type="EMBL" id="KAL3398174.1"/>
    </source>
</evidence>
<dbReference type="EMBL" id="JBJJXI010000060">
    <property type="protein sequence ID" value="KAL3398174.1"/>
    <property type="molecule type" value="Genomic_DNA"/>
</dbReference>
<feature type="region of interest" description="Disordered" evidence="2">
    <location>
        <begin position="113"/>
        <end position="141"/>
    </location>
</feature>
<feature type="coiled-coil region" evidence="1">
    <location>
        <begin position="2"/>
        <end position="29"/>
    </location>
</feature>
<evidence type="ECO:0000313" key="4">
    <source>
        <dbReference type="Proteomes" id="UP001627154"/>
    </source>
</evidence>
<evidence type="ECO:0000256" key="1">
    <source>
        <dbReference type="SAM" id="Coils"/>
    </source>
</evidence>